<reference evidence="2 3" key="1">
    <citation type="submission" date="2011-06" db="EMBL/GenBank/DDBJ databases">
        <title>The Genome Sequence of Fusarium oxysporum FOSC 3-a.</title>
        <authorList>
            <consortium name="The Broad Institute Genome Sequencing Platform"/>
            <person name="Ma L.-J."/>
            <person name="Gale L.R."/>
            <person name="Schwartz D.C."/>
            <person name="Zhou S."/>
            <person name="Corby-Kistler H."/>
            <person name="Young S.K."/>
            <person name="Zeng Q."/>
            <person name="Gargeya S."/>
            <person name="Fitzgerald M."/>
            <person name="Haas B."/>
            <person name="Abouelleil A."/>
            <person name="Alvarado L."/>
            <person name="Arachchi H.M."/>
            <person name="Berlin A."/>
            <person name="Brown A."/>
            <person name="Chapman S.B."/>
            <person name="Chen Z."/>
            <person name="Dunbar C."/>
            <person name="Freedman E."/>
            <person name="Gearin G."/>
            <person name="Gellesch M."/>
            <person name="Goldberg J."/>
            <person name="Griggs A."/>
            <person name="Gujja S."/>
            <person name="Heiman D."/>
            <person name="Howarth C."/>
            <person name="Larson L."/>
            <person name="Lui A."/>
            <person name="MacDonald P.J.P."/>
            <person name="Mehta T."/>
            <person name="Montmayeur A."/>
            <person name="Murphy C."/>
            <person name="Neiman D."/>
            <person name="Pearson M."/>
            <person name="Priest M."/>
            <person name="Roberts A."/>
            <person name="Saif S."/>
            <person name="Shea T."/>
            <person name="Shenoy N."/>
            <person name="Sisk P."/>
            <person name="Stolte C."/>
            <person name="Sykes S."/>
            <person name="Wortman J."/>
            <person name="Nusbaum C."/>
            <person name="Birren B."/>
        </authorList>
    </citation>
    <scope>NUCLEOTIDE SEQUENCE [LARGE SCALE GENOMIC DNA]</scope>
    <source>
        <strain evidence="3">FOSC 3-a</strain>
    </source>
</reference>
<dbReference type="HOGENOM" id="CLU_915381_0_0_1"/>
<dbReference type="Proteomes" id="UP000030753">
    <property type="component" value="Unassembled WGS sequence"/>
</dbReference>
<gene>
    <name evidence="2" type="ORF">FOYG_15104</name>
</gene>
<keyword evidence="1" id="KW-0732">Signal</keyword>
<feature type="signal peptide" evidence="1">
    <location>
        <begin position="1"/>
        <end position="20"/>
    </location>
</feature>
<evidence type="ECO:0000313" key="2">
    <source>
        <dbReference type="EMBL" id="EWY83029.1"/>
    </source>
</evidence>
<protein>
    <recommendedName>
        <fullName evidence="4">F-box domain-containing protein</fullName>
    </recommendedName>
</protein>
<dbReference type="EMBL" id="JH717848">
    <property type="protein sequence ID" value="EWY83029.1"/>
    <property type="molecule type" value="Genomic_DNA"/>
</dbReference>
<feature type="chain" id="PRO_5005378752" description="F-box domain-containing protein" evidence="1">
    <location>
        <begin position="21"/>
        <end position="304"/>
    </location>
</feature>
<evidence type="ECO:0000256" key="1">
    <source>
        <dbReference type="SAM" id="SignalP"/>
    </source>
</evidence>
<evidence type="ECO:0008006" key="4">
    <source>
        <dbReference type="Google" id="ProtNLM"/>
    </source>
</evidence>
<name>W9HQB1_FUSOX</name>
<organism evidence="2 3">
    <name type="scientific">Fusarium oxysporum NRRL 32931</name>
    <dbReference type="NCBI Taxonomy" id="660029"/>
    <lineage>
        <taxon>Eukaryota</taxon>
        <taxon>Fungi</taxon>
        <taxon>Dikarya</taxon>
        <taxon>Ascomycota</taxon>
        <taxon>Pezizomycotina</taxon>
        <taxon>Sordariomycetes</taxon>
        <taxon>Hypocreomycetidae</taxon>
        <taxon>Hypocreales</taxon>
        <taxon>Nectriaceae</taxon>
        <taxon>Fusarium</taxon>
        <taxon>Fusarium oxysporum species complex</taxon>
    </lineage>
</organism>
<accession>W9HQB1</accession>
<proteinExistence type="predicted"/>
<dbReference type="AlphaFoldDB" id="W9HQB1"/>
<sequence>MAQRLSLLVLPLEIRMLVYDLVLEPDTFNFVDSSYALSDLRPSLMQNIKAFNIVVIGTAPHRKQADIQRLTRQQHDPWILARICHQIRHETTWKLRAVSLDNTFFSFYGFTPDDMSAWIERVGADAISKIRCLGIDGVNWCHDWYRWTYRNPRDWELATSCLRLHRAPHREQVQCYRAVFVSIGATNAGFEEFDTLVRLRSHTSDERVDCYCDHRTGAVNAVAHIHQELVGVQCDLELLQGCLDAREQFTVRNDSSSARGPVPMVTIDGLMTLAMAIRGREYYDDERLLTKFPRRGSCERLRGT</sequence>
<evidence type="ECO:0000313" key="3">
    <source>
        <dbReference type="Proteomes" id="UP000030753"/>
    </source>
</evidence>